<keyword evidence="2" id="KW-1185">Reference proteome</keyword>
<organism evidence="1 2">
    <name type="scientific">Caenispirillum bisanense</name>
    <dbReference type="NCBI Taxonomy" id="414052"/>
    <lineage>
        <taxon>Bacteria</taxon>
        <taxon>Pseudomonadati</taxon>
        <taxon>Pseudomonadota</taxon>
        <taxon>Alphaproteobacteria</taxon>
        <taxon>Rhodospirillales</taxon>
        <taxon>Novispirillaceae</taxon>
        <taxon>Caenispirillum</taxon>
    </lineage>
</organism>
<protein>
    <submittedName>
        <fullName evidence="1">Uncharacterized protein</fullName>
    </submittedName>
</protein>
<dbReference type="EMBL" id="OCNJ01000001">
    <property type="protein sequence ID" value="SOD90228.1"/>
    <property type="molecule type" value="Genomic_DNA"/>
</dbReference>
<reference evidence="2" key="1">
    <citation type="submission" date="2017-09" db="EMBL/GenBank/DDBJ databases">
        <authorList>
            <person name="Varghese N."/>
            <person name="Submissions S."/>
        </authorList>
    </citation>
    <scope>NUCLEOTIDE SEQUENCE [LARGE SCALE GENOMIC DNA]</scope>
    <source>
        <strain evidence="2">USBA 140</strain>
    </source>
</reference>
<proteinExistence type="predicted"/>
<name>A0A286G412_9PROT</name>
<dbReference type="Proteomes" id="UP000219621">
    <property type="component" value="Unassembled WGS sequence"/>
</dbReference>
<dbReference type="AlphaFoldDB" id="A0A286G412"/>
<evidence type="ECO:0000313" key="2">
    <source>
        <dbReference type="Proteomes" id="UP000219621"/>
    </source>
</evidence>
<accession>A0A286G412</accession>
<evidence type="ECO:0000313" key="1">
    <source>
        <dbReference type="EMBL" id="SOD90228.1"/>
    </source>
</evidence>
<sequence length="120" mass="12274">MSGTDMAAPPGAVVVAAPVADAARLQAVCEGLVARLGEMEMPIDELRIREAGGCVGGMLVEVMLNRTLTVPLAESAAVADLCAALLDVFDDADERSVIAALHRHACAARDAGADLDVAFS</sequence>
<gene>
    <name evidence="1" type="ORF">SAMN05421508_101482</name>
</gene>
<dbReference type="RefSeq" id="WP_141415054.1">
    <property type="nucleotide sequence ID" value="NZ_OCNJ01000001.1"/>
</dbReference>